<dbReference type="OrthoDB" id="6132182at2759"/>
<protein>
    <recommendedName>
        <fullName evidence="3">Tyrosinase copper-binding domain-containing protein</fullName>
    </recommendedName>
</protein>
<accession>A0A423WTD2</accession>
<evidence type="ECO:0000313" key="5">
    <source>
        <dbReference type="Proteomes" id="UP000283895"/>
    </source>
</evidence>
<keyword evidence="2" id="KW-0186">Copper</keyword>
<organism evidence="4 5">
    <name type="scientific">Cytospora schulzeri</name>
    <dbReference type="NCBI Taxonomy" id="448051"/>
    <lineage>
        <taxon>Eukaryota</taxon>
        <taxon>Fungi</taxon>
        <taxon>Dikarya</taxon>
        <taxon>Ascomycota</taxon>
        <taxon>Pezizomycotina</taxon>
        <taxon>Sordariomycetes</taxon>
        <taxon>Sordariomycetidae</taxon>
        <taxon>Diaporthales</taxon>
        <taxon>Cytosporaceae</taxon>
        <taxon>Cytospora</taxon>
    </lineage>
</organism>
<dbReference type="Proteomes" id="UP000283895">
    <property type="component" value="Unassembled WGS sequence"/>
</dbReference>
<dbReference type="STRING" id="356882.A0A423WTD2"/>
<gene>
    <name evidence="4" type="ORF">VMCG_04265</name>
</gene>
<name>A0A423WTD2_9PEZI</name>
<feature type="domain" description="Tyrosinase copper-binding" evidence="3">
    <location>
        <begin position="233"/>
        <end position="244"/>
    </location>
</feature>
<sequence>MTGSQQLDYIDAVKCLMDAPSQQSDVYPGARSRYDDFLGLHISRTDYSHFCGKFVPWHRYYLQLYQDALEESCNYTGPMPYWNWALDAVSEEAVPASPLFDTVHGFGGNGAYIANVSGFPADQKSDTNIVGRTGGGCITDGPFANLNVSMGPGNHTDYNPHCLRRDFSPYLFTLAGNQSVVDWTLNATDFWHLDHYLEGVSLDTFGMRLHEAGHMAIGGEIGEMANMYSSAGDPLFFLHHGGIDWMWYTWQQADWPARKTDIGGPDTIWSGEYAYFGEVPYKNITLNTPLYYDNMGESITVRDVMDTKSGMFCYEYE</sequence>
<keyword evidence="5" id="KW-1185">Reference proteome</keyword>
<dbReference type="InterPro" id="IPR008922">
    <property type="entry name" value="Di-copper_centre_dom_sf"/>
</dbReference>
<dbReference type="EMBL" id="LKEA01000010">
    <property type="protein sequence ID" value="ROW06577.1"/>
    <property type="molecule type" value="Genomic_DNA"/>
</dbReference>
<dbReference type="SUPFAM" id="SSF48056">
    <property type="entry name" value="Di-copper centre-containing domain"/>
    <property type="match status" value="1"/>
</dbReference>
<dbReference type="Gene3D" id="1.10.1280.10">
    <property type="entry name" value="Di-copper center containing domain from catechol oxidase"/>
    <property type="match status" value="1"/>
</dbReference>
<dbReference type="GO" id="GO:0046872">
    <property type="term" value="F:metal ion binding"/>
    <property type="evidence" value="ECO:0007669"/>
    <property type="project" value="UniProtKB-KW"/>
</dbReference>
<dbReference type="InterPro" id="IPR050316">
    <property type="entry name" value="Tyrosinase/Hemocyanin"/>
</dbReference>
<dbReference type="GO" id="GO:0016491">
    <property type="term" value="F:oxidoreductase activity"/>
    <property type="evidence" value="ECO:0007669"/>
    <property type="project" value="InterPro"/>
</dbReference>
<dbReference type="InterPro" id="IPR002227">
    <property type="entry name" value="Tyrosinase_Cu-bd"/>
</dbReference>
<reference evidence="4 5" key="1">
    <citation type="submission" date="2015-09" db="EMBL/GenBank/DDBJ databases">
        <title>Host preference determinants of Valsa canker pathogens revealed by comparative genomics.</title>
        <authorList>
            <person name="Yin Z."/>
            <person name="Huang L."/>
        </authorList>
    </citation>
    <scope>NUCLEOTIDE SEQUENCE [LARGE SCALE GENOMIC DNA]</scope>
    <source>
        <strain evidence="4 5">03-1</strain>
    </source>
</reference>
<keyword evidence="1" id="KW-0479">Metal-binding</keyword>
<dbReference type="PANTHER" id="PTHR11474:SF126">
    <property type="entry name" value="TYROSINASE-LIKE PROTEIN TYR-1-RELATED"/>
    <property type="match status" value="1"/>
</dbReference>
<comment type="caution">
    <text evidence="4">The sequence shown here is derived from an EMBL/GenBank/DDBJ whole genome shotgun (WGS) entry which is preliminary data.</text>
</comment>
<dbReference type="PRINTS" id="PR00092">
    <property type="entry name" value="TYROSINASE"/>
</dbReference>
<proteinExistence type="predicted"/>
<dbReference type="PANTHER" id="PTHR11474">
    <property type="entry name" value="TYROSINASE FAMILY MEMBER"/>
    <property type="match status" value="1"/>
</dbReference>
<evidence type="ECO:0000256" key="2">
    <source>
        <dbReference type="ARBA" id="ARBA00023008"/>
    </source>
</evidence>
<evidence type="ECO:0000259" key="3">
    <source>
        <dbReference type="PROSITE" id="PS00498"/>
    </source>
</evidence>
<dbReference type="Pfam" id="PF00264">
    <property type="entry name" value="Tyrosinase"/>
    <property type="match status" value="1"/>
</dbReference>
<dbReference type="AlphaFoldDB" id="A0A423WTD2"/>
<evidence type="ECO:0000256" key="1">
    <source>
        <dbReference type="ARBA" id="ARBA00022723"/>
    </source>
</evidence>
<evidence type="ECO:0000313" key="4">
    <source>
        <dbReference type="EMBL" id="ROW06577.1"/>
    </source>
</evidence>
<dbReference type="PROSITE" id="PS00498">
    <property type="entry name" value="TYROSINASE_2"/>
    <property type="match status" value="1"/>
</dbReference>